<sequence>MTRKGTTLNKSTAISIAALVLLIALIAAGLVLSQSYFNAKELQVLLDGAAAQDIGYEVQIHNPWTGRYSFFPEVG</sequence>
<evidence type="ECO:0000313" key="2">
    <source>
        <dbReference type="Proteomes" id="UP001218071"/>
    </source>
</evidence>
<evidence type="ECO:0008006" key="3">
    <source>
        <dbReference type="Google" id="ProtNLM"/>
    </source>
</evidence>
<name>A0ABY7UIR7_9CORY</name>
<proteinExistence type="predicted"/>
<dbReference type="Proteomes" id="UP001218071">
    <property type="component" value="Chromosome"/>
</dbReference>
<keyword evidence="2" id="KW-1185">Reference proteome</keyword>
<organism evidence="1 2">
    <name type="scientific">Corynebacterium jeddahense</name>
    <dbReference type="NCBI Taxonomy" id="1414719"/>
    <lineage>
        <taxon>Bacteria</taxon>
        <taxon>Bacillati</taxon>
        <taxon>Actinomycetota</taxon>
        <taxon>Actinomycetes</taxon>
        <taxon>Mycobacteriales</taxon>
        <taxon>Corynebacteriaceae</taxon>
        <taxon>Corynebacterium</taxon>
    </lineage>
</organism>
<accession>A0ABY7UIR7</accession>
<protein>
    <recommendedName>
        <fullName evidence="3">Secreted protein</fullName>
    </recommendedName>
</protein>
<reference evidence="1 2" key="1">
    <citation type="submission" date="2020-10" db="EMBL/GenBank/DDBJ databases">
        <title>Complete genome sequence of Corynebacterium jeddahense DSM 45997, type strain of Corynebacterium jeddahense.</title>
        <authorList>
            <person name="Busche T."/>
            <person name="Kalinowski J."/>
            <person name="Ruckert C."/>
        </authorList>
    </citation>
    <scope>NUCLEOTIDE SEQUENCE [LARGE SCALE GENOMIC DNA]</scope>
    <source>
        <strain evidence="1 2">DSM 45997</strain>
    </source>
</reference>
<dbReference type="EMBL" id="CP063194">
    <property type="protein sequence ID" value="WCZ38128.1"/>
    <property type="molecule type" value="Genomic_DNA"/>
</dbReference>
<evidence type="ECO:0000313" key="1">
    <source>
        <dbReference type="EMBL" id="WCZ38128.1"/>
    </source>
</evidence>
<gene>
    <name evidence="1" type="ORF">CJEDD_02525</name>
</gene>